<protein>
    <recommendedName>
        <fullName evidence="3">Retrotransposon gag domain-containing protein</fullName>
    </recommendedName>
</protein>
<reference evidence="2" key="1">
    <citation type="journal article" date="2018" name="Gigascience">
        <title>Genome assembly of the Pink Ipe (Handroanthus impetiginosus, Bignoniaceae), a highly valued, ecologically keystone Neotropical timber forest tree.</title>
        <authorList>
            <person name="Silva-Junior O.B."/>
            <person name="Grattapaglia D."/>
            <person name="Novaes E."/>
            <person name="Collevatti R.G."/>
        </authorList>
    </citation>
    <scope>NUCLEOTIDE SEQUENCE [LARGE SCALE GENOMIC DNA]</scope>
    <source>
        <strain evidence="2">cv. UFG-1</strain>
    </source>
</reference>
<dbReference type="AlphaFoldDB" id="A0A2G9I4B0"/>
<comment type="caution">
    <text evidence="1">The sequence shown here is derived from an EMBL/GenBank/DDBJ whole genome shotgun (WGS) entry which is preliminary data.</text>
</comment>
<dbReference type="InterPro" id="IPR021109">
    <property type="entry name" value="Peptidase_aspartic_dom_sf"/>
</dbReference>
<sequence length="422" mass="47924">MIQNTTQFYTLSHENHNRHIDNFLKICDTLRQEGISKDARRLRLFSFSLLGDALDWFEYLTEDSITMWGVSETIYETWSQFKKILWNCPNHDIPRHIQVHTFYNGLTEGGKDKLDHPNGDSFLSGTTTECHNLLNNLVANHYEKKSERATTSKVVCVIEVDQVTAFNAKIDFLMQSMKNFGVNQMQHTPVICVERGEGHPSDQCPHSVESIQFQVQQSMQEKKPSLEETLMQFMASTTGNFKMMETQVGQLANAINSRHQGSLSSNTEPNPRQDEKAQCQAITLHNGRELQEAVKVPTKAKGKGVISEENEKKVEAPLEVIFKKFHINISFVKALEQMPSYIKFMIDILSKKICLGDYEMVALTEECSVIIQNKLPPKLKDLGSFTIPCTIGTHFLGRALYDLGASINLMPDSIYRTLGEPL</sequence>
<evidence type="ECO:0000313" key="1">
    <source>
        <dbReference type="EMBL" id="PIN24584.1"/>
    </source>
</evidence>
<dbReference type="PANTHER" id="PTHR33067:SF39">
    <property type="entry name" value="TRANSCRIPTION FACTOR INTERACTOR AND REGULATOR CCHC(ZN) FAMILY"/>
    <property type="match status" value="1"/>
</dbReference>
<name>A0A2G9I4B0_9LAMI</name>
<dbReference type="PANTHER" id="PTHR33067">
    <property type="entry name" value="RNA-DIRECTED DNA POLYMERASE-RELATED"/>
    <property type="match status" value="1"/>
</dbReference>
<dbReference type="Proteomes" id="UP000231279">
    <property type="component" value="Unassembled WGS sequence"/>
</dbReference>
<organism evidence="1 2">
    <name type="scientific">Handroanthus impetiginosus</name>
    <dbReference type="NCBI Taxonomy" id="429701"/>
    <lineage>
        <taxon>Eukaryota</taxon>
        <taxon>Viridiplantae</taxon>
        <taxon>Streptophyta</taxon>
        <taxon>Embryophyta</taxon>
        <taxon>Tracheophyta</taxon>
        <taxon>Spermatophyta</taxon>
        <taxon>Magnoliopsida</taxon>
        <taxon>eudicotyledons</taxon>
        <taxon>Gunneridae</taxon>
        <taxon>Pentapetalae</taxon>
        <taxon>asterids</taxon>
        <taxon>lamiids</taxon>
        <taxon>Lamiales</taxon>
        <taxon>Bignoniaceae</taxon>
        <taxon>Crescentiina</taxon>
        <taxon>Tabebuia alliance</taxon>
        <taxon>Handroanthus</taxon>
    </lineage>
</organism>
<dbReference type="OrthoDB" id="1305902at2759"/>
<evidence type="ECO:0008006" key="3">
    <source>
        <dbReference type="Google" id="ProtNLM"/>
    </source>
</evidence>
<gene>
    <name evidence="1" type="ORF">CDL12_02682</name>
</gene>
<accession>A0A2G9I4B0</accession>
<dbReference type="Gene3D" id="2.40.70.10">
    <property type="entry name" value="Acid Proteases"/>
    <property type="match status" value="1"/>
</dbReference>
<keyword evidence="2" id="KW-1185">Reference proteome</keyword>
<proteinExistence type="predicted"/>
<evidence type="ECO:0000313" key="2">
    <source>
        <dbReference type="Proteomes" id="UP000231279"/>
    </source>
</evidence>
<dbReference type="EMBL" id="NKXS01000395">
    <property type="protein sequence ID" value="PIN24584.1"/>
    <property type="molecule type" value="Genomic_DNA"/>
</dbReference>